<protein>
    <submittedName>
        <fullName evidence="1">FMN-binding negative transcriptional regulator</fullName>
    </submittedName>
</protein>
<dbReference type="EMBL" id="SMTF01000008">
    <property type="protein sequence ID" value="TDK23454.1"/>
    <property type="molecule type" value="Genomic_DNA"/>
</dbReference>
<dbReference type="InterPro" id="IPR012349">
    <property type="entry name" value="Split_barrel_FMN-bd"/>
</dbReference>
<proteinExistence type="predicted"/>
<dbReference type="PANTHER" id="PTHR35802:SF1">
    <property type="entry name" value="PROTEASE SYNTHASE AND SPORULATION PROTEIN PAI 2"/>
    <property type="match status" value="1"/>
</dbReference>
<accession>A0A4R5TQ69</accession>
<dbReference type="SUPFAM" id="SSF50475">
    <property type="entry name" value="FMN-binding split barrel"/>
    <property type="match status" value="1"/>
</dbReference>
<dbReference type="PIRSF" id="PIRSF010372">
    <property type="entry name" value="PaiB"/>
    <property type="match status" value="1"/>
</dbReference>
<dbReference type="PANTHER" id="PTHR35802">
    <property type="entry name" value="PROTEASE SYNTHASE AND SPORULATION PROTEIN PAI 2"/>
    <property type="match status" value="1"/>
</dbReference>
<comment type="caution">
    <text evidence="1">The sequence shown here is derived from an EMBL/GenBank/DDBJ whole genome shotgun (WGS) entry which is preliminary data.</text>
</comment>
<dbReference type="AlphaFoldDB" id="A0A4R5TQ69"/>
<dbReference type="Proteomes" id="UP000294796">
    <property type="component" value="Unassembled WGS sequence"/>
</dbReference>
<organism evidence="1 2">
    <name type="scientific">Luteimonas aestuarii</name>
    <dbReference type="NCBI Taxonomy" id="453837"/>
    <lineage>
        <taxon>Bacteria</taxon>
        <taxon>Pseudomonadati</taxon>
        <taxon>Pseudomonadota</taxon>
        <taxon>Gammaproteobacteria</taxon>
        <taxon>Lysobacterales</taxon>
        <taxon>Lysobacteraceae</taxon>
        <taxon>Luteimonas</taxon>
    </lineage>
</organism>
<evidence type="ECO:0000313" key="2">
    <source>
        <dbReference type="Proteomes" id="UP000294796"/>
    </source>
</evidence>
<dbReference type="RefSeq" id="WP_133322142.1">
    <property type="nucleotide sequence ID" value="NZ_SMTF01000008.1"/>
</dbReference>
<sequence>MYLPRAFAGTDLALLDALVAADPFVTLVTTDAEGAPFASHLPVLYRREGDAVLIEGHWAKPNPQARQGDSALVIVQGPHHYISASWYPDKETAARVPTWNYATAHLHGTLQRFDDEAGLADIVSRLSDRFEASVGQGWRFEPQRDDHRAQLRGIVGFRFVPMRIDLKAKLSQNHPQANQVAVASALEALGDTNADAVAALMRQNTSPEPEQ</sequence>
<gene>
    <name evidence="1" type="ORF">E2F46_11075</name>
</gene>
<dbReference type="OrthoDB" id="9794948at2"/>
<dbReference type="Pfam" id="PF04299">
    <property type="entry name" value="FMN_bind_2"/>
    <property type="match status" value="1"/>
</dbReference>
<dbReference type="InterPro" id="IPR007396">
    <property type="entry name" value="TR_PAI2-type"/>
</dbReference>
<reference evidence="1 2" key="1">
    <citation type="submission" date="2019-03" db="EMBL/GenBank/DDBJ databases">
        <title>Luteimonas zhaokaii sp.nov., isolated from the rectal contents of Plateau pika in Yushu, Qinghai Province, China.</title>
        <authorList>
            <person name="Zhang G."/>
        </authorList>
    </citation>
    <scope>NUCLEOTIDE SEQUENCE [LARGE SCALE GENOMIC DNA]</scope>
    <source>
        <strain evidence="1 2">B9</strain>
    </source>
</reference>
<keyword evidence="2" id="KW-1185">Reference proteome</keyword>
<dbReference type="Gene3D" id="2.30.110.10">
    <property type="entry name" value="Electron Transport, Fmn-binding Protein, Chain A"/>
    <property type="match status" value="1"/>
</dbReference>
<name>A0A4R5TQ69_9GAMM</name>
<evidence type="ECO:0000313" key="1">
    <source>
        <dbReference type="EMBL" id="TDK23454.1"/>
    </source>
</evidence>